<comment type="function">
    <text evidence="4">Acts as an anti-CsrA protein, binds CsrA and prevents it from repressing translation of its target genes, one of which is flagellin. Binds to flagellin and participates in the assembly of the flagellum.</text>
</comment>
<dbReference type="Pfam" id="PF02623">
    <property type="entry name" value="FliW"/>
    <property type="match status" value="1"/>
</dbReference>
<comment type="subunit">
    <text evidence="4">Interacts with translational regulator CsrA and flagellin(s).</text>
</comment>
<comment type="subcellular location">
    <subcellularLocation>
        <location evidence="4">Cytoplasm</location>
    </subcellularLocation>
</comment>
<dbReference type="EMBL" id="JBHTCO010000016">
    <property type="protein sequence ID" value="MFC7393842.1"/>
    <property type="molecule type" value="Genomic_DNA"/>
</dbReference>
<gene>
    <name evidence="4 5" type="primary">fliW</name>
    <name evidence="5" type="ORF">ACFQRG_12845</name>
</gene>
<keyword evidence="5" id="KW-0969">Cilium</keyword>
<keyword evidence="1 4" id="KW-0963">Cytoplasm</keyword>
<keyword evidence="4" id="KW-0143">Chaperone</keyword>
<proteinExistence type="inferred from homology"/>
<keyword evidence="6" id="KW-1185">Reference proteome</keyword>
<dbReference type="NCBIfam" id="NF009793">
    <property type="entry name" value="PRK13285.1-1"/>
    <property type="match status" value="1"/>
</dbReference>
<protein>
    <recommendedName>
        <fullName evidence="4">Flagellar assembly factor FliW</fullName>
    </recommendedName>
</protein>
<keyword evidence="5" id="KW-0282">Flagellum</keyword>
<keyword evidence="3 4" id="KW-0810">Translation regulation</keyword>
<dbReference type="PANTHER" id="PTHR39190">
    <property type="entry name" value="FLAGELLAR ASSEMBLY FACTOR FLIW"/>
    <property type="match status" value="1"/>
</dbReference>
<reference evidence="6" key="1">
    <citation type="journal article" date="2019" name="Int. J. Syst. Evol. Microbiol.">
        <title>The Global Catalogue of Microorganisms (GCM) 10K type strain sequencing project: providing services to taxonomists for standard genome sequencing and annotation.</title>
        <authorList>
            <consortium name="The Broad Institute Genomics Platform"/>
            <consortium name="The Broad Institute Genome Sequencing Center for Infectious Disease"/>
            <person name="Wu L."/>
            <person name="Ma J."/>
        </authorList>
    </citation>
    <scope>NUCLEOTIDE SEQUENCE [LARGE SCALE GENOMIC DNA]</scope>
    <source>
        <strain evidence="6">CGMCC 1.16305</strain>
    </source>
</reference>
<dbReference type="InterPro" id="IPR024046">
    <property type="entry name" value="Flagellar_assmbl_FliW_dom_sf"/>
</dbReference>
<name>A0ABW2PWR9_9BACL</name>
<comment type="similarity">
    <text evidence="4">Belongs to the FliW family.</text>
</comment>
<evidence type="ECO:0000256" key="4">
    <source>
        <dbReference type="HAMAP-Rule" id="MF_01185"/>
    </source>
</evidence>
<evidence type="ECO:0000313" key="5">
    <source>
        <dbReference type="EMBL" id="MFC7393842.1"/>
    </source>
</evidence>
<evidence type="ECO:0000256" key="1">
    <source>
        <dbReference type="ARBA" id="ARBA00022490"/>
    </source>
</evidence>
<evidence type="ECO:0000256" key="3">
    <source>
        <dbReference type="ARBA" id="ARBA00022845"/>
    </source>
</evidence>
<dbReference type="Proteomes" id="UP001596505">
    <property type="component" value="Unassembled WGS sequence"/>
</dbReference>
<keyword evidence="5" id="KW-0966">Cell projection</keyword>
<organism evidence="5 6">
    <name type="scientific">Scopulibacillus cellulosilyticus</name>
    <dbReference type="NCBI Taxonomy" id="2665665"/>
    <lineage>
        <taxon>Bacteria</taxon>
        <taxon>Bacillati</taxon>
        <taxon>Bacillota</taxon>
        <taxon>Bacilli</taxon>
        <taxon>Bacillales</taxon>
        <taxon>Sporolactobacillaceae</taxon>
        <taxon>Scopulibacillus</taxon>
    </lineage>
</organism>
<dbReference type="SUPFAM" id="SSF141457">
    <property type="entry name" value="BH3618-like"/>
    <property type="match status" value="1"/>
</dbReference>
<dbReference type="Gene3D" id="2.30.290.10">
    <property type="entry name" value="BH3618-like"/>
    <property type="match status" value="1"/>
</dbReference>
<dbReference type="HAMAP" id="MF_01185">
    <property type="entry name" value="FliW"/>
    <property type="match status" value="1"/>
</dbReference>
<accession>A0ABW2PWR9</accession>
<dbReference type="InterPro" id="IPR003775">
    <property type="entry name" value="Flagellar_assembly_factor_FliW"/>
</dbReference>
<dbReference type="RefSeq" id="WP_380966578.1">
    <property type="nucleotide sequence ID" value="NZ_JBHTCO010000016.1"/>
</dbReference>
<comment type="caution">
    <text evidence="5">The sequence shown here is derived from an EMBL/GenBank/DDBJ whole genome shotgun (WGS) entry which is preliminary data.</text>
</comment>
<dbReference type="PANTHER" id="PTHR39190:SF1">
    <property type="entry name" value="FLAGELLAR ASSEMBLY FACTOR FLIW"/>
    <property type="match status" value="1"/>
</dbReference>
<keyword evidence="2 4" id="KW-1005">Bacterial flagellum biogenesis</keyword>
<evidence type="ECO:0000313" key="6">
    <source>
        <dbReference type="Proteomes" id="UP001596505"/>
    </source>
</evidence>
<sequence>MEIKTKYTGIQTIEQEEIITFPNGIPGFLEERQFVVLPFAEGTPFHILQSIKTSNTAFIIVSPFLFFKDYEFEISDALVEQLCFQSKNDINVYSIVSVKEPFEMSTVNLCAPVLINPKQQLGKQVVLNNGNYKVRQPLLQTQLNGQEG</sequence>
<evidence type="ECO:0000256" key="2">
    <source>
        <dbReference type="ARBA" id="ARBA00022795"/>
    </source>
</evidence>